<reference evidence="2 3" key="1">
    <citation type="submission" date="2017-04" db="EMBL/GenBank/DDBJ databases">
        <title>Genome Sequence of the Model Brown-Rot Fungus Postia placenta SB12.</title>
        <authorList>
            <consortium name="DOE Joint Genome Institute"/>
            <person name="Gaskell J."/>
            <person name="Kersten P."/>
            <person name="Larrondo L.F."/>
            <person name="Canessa P."/>
            <person name="Martinez D."/>
            <person name="Hibbett D."/>
            <person name="Schmoll M."/>
            <person name="Kubicek C.P."/>
            <person name="Martinez A.T."/>
            <person name="Yadav J."/>
            <person name="Master E."/>
            <person name="Magnuson J.K."/>
            <person name="James T."/>
            <person name="Yaver D."/>
            <person name="Berka R."/>
            <person name="Labutti K."/>
            <person name="Lipzen A."/>
            <person name="Aerts A."/>
            <person name="Barry K."/>
            <person name="Henrissat B."/>
            <person name="Blanchette R."/>
            <person name="Grigoriev I."/>
            <person name="Cullen D."/>
        </authorList>
    </citation>
    <scope>NUCLEOTIDE SEQUENCE [LARGE SCALE GENOMIC DNA]</scope>
    <source>
        <strain evidence="2 3">MAD-698-R-SB12</strain>
    </source>
</reference>
<evidence type="ECO:0000313" key="3">
    <source>
        <dbReference type="Proteomes" id="UP000194127"/>
    </source>
</evidence>
<dbReference type="InterPro" id="IPR011333">
    <property type="entry name" value="SKP1/BTB/POZ_sf"/>
</dbReference>
<name>A0A1X6N7Z3_9APHY</name>
<dbReference type="PANTHER" id="PTHR47369:SF2">
    <property type="entry name" value="BTB_POZ DOMAIN-CONTAINING PROTEIN 2"/>
    <property type="match status" value="1"/>
</dbReference>
<feature type="domain" description="BTB" evidence="1">
    <location>
        <begin position="40"/>
        <end position="103"/>
    </location>
</feature>
<proteinExistence type="predicted"/>
<keyword evidence="3" id="KW-1185">Reference proteome</keyword>
<protein>
    <recommendedName>
        <fullName evidence="1">BTB domain-containing protein</fullName>
    </recommendedName>
</protein>
<dbReference type="PROSITE" id="PS50097">
    <property type="entry name" value="BTB"/>
    <property type="match status" value="1"/>
</dbReference>
<accession>A0A1X6N7Z3</accession>
<dbReference type="AlphaFoldDB" id="A0A1X6N7Z3"/>
<dbReference type="Proteomes" id="UP000194127">
    <property type="component" value="Unassembled WGS sequence"/>
</dbReference>
<dbReference type="RefSeq" id="XP_024341552.1">
    <property type="nucleotide sequence ID" value="XM_024484565.1"/>
</dbReference>
<sequence length="313" mass="34225">MPKFITPDTCLSSRPSLYQVHNEEIVDHLFQSGFQAGNYSDIVLHVRQNAYRLHALILSRSPFLAHLMSTSPQTAGAIYVPLEHEPEVTEEGFAIALGYLYSSISLNHINPQNARAALAAGCLLGHMDDLCNYAYEVCRQSITLENITAWLEFVDATPASSNGTSTPIEPPSPLSPRTGVFGPYAQRLRDDVFHFLVVTLPQMLNVGGQATPVSPHPDGHAPSDAGRDTLLQVFARVPFDLFKTAVESPTFQIGSDQARFKFAKDAIELRKRGVARGQGAEETVVLAFGGGFGGSAVHVTRKLRKRPLWKVNS</sequence>
<gene>
    <name evidence="2" type="ORF">POSPLADRAFT_1135257</name>
</gene>
<dbReference type="PANTHER" id="PTHR47369">
    <property type="entry name" value="BTB/POZ DOMAIN-CONTAINING PROTEIN"/>
    <property type="match status" value="1"/>
</dbReference>
<evidence type="ECO:0000259" key="1">
    <source>
        <dbReference type="PROSITE" id="PS50097"/>
    </source>
</evidence>
<dbReference type="SUPFAM" id="SSF54695">
    <property type="entry name" value="POZ domain"/>
    <property type="match status" value="1"/>
</dbReference>
<dbReference type="Gene3D" id="3.30.710.10">
    <property type="entry name" value="Potassium Channel Kv1.1, Chain A"/>
    <property type="match status" value="1"/>
</dbReference>
<dbReference type="OrthoDB" id="6359943at2759"/>
<dbReference type="GeneID" id="36329514"/>
<dbReference type="InterPro" id="IPR000210">
    <property type="entry name" value="BTB/POZ_dom"/>
</dbReference>
<evidence type="ECO:0000313" key="2">
    <source>
        <dbReference type="EMBL" id="OSX64758.1"/>
    </source>
</evidence>
<organism evidence="2 3">
    <name type="scientific">Postia placenta MAD-698-R-SB12</name>
    <dbReference type="NCBI Taxonomy" id="670580"/>
    <lineage>
        <taxon>Eukaryota</taxon>
        <taxon>Fungi</taxon>
        <taxon>Dikarya</taxon>
        <taxon>Basidiomycota</taxon>
        <taxon>Agaricomycotina</taxon>
        <taxon>Agaricomycetes</taxon>
        <taxon>Polyporales</taxon>
        <taxon>Adustoporiaceae</taxon>
        <taxon>Rhodonia</taxon>
    </lineage>
</organism>
<dbReference type="EMBL" id="KZ110593">
    <property type="protein sequence ID" value="OSX64758.1"/>
    <property type="molecule type" value="Genomic_DNA"/>
</dbReference>